<dbReference type="PANTHER" id="PTHR42713:SF3">
    <property type="entry name" value="TRANSCRIPTIONAL REGULATORY PROTEIN HPTR"/>
    <property type="match status" value="1"/>
</dbReference>
<organism evidence="11 12">
    <name type="scientific">Paenibacillus agaridevorans</name>
    <dbReference type="NCBI Taxonomy" id="171404"/>
    <lineage>
        <taxon>Bacteria</taxon>
        <taxon>Bacillati</taxon>
        <taxon>Bacillota</taxon>
        <taxon>Bacilli</taxon>
        <taxon>Bacillales</taxon>
        <taxon>Paenibacillaceae</taxon>
        <taxon>Paenibacillus</taxon>
    </lineage>
</organism>
<keyword evidence="12" id="KW-1185">Reference proteome</keyword>
<dbReference type="InterPro" id="IPR011006">
    <property type="entry name" value="CheY-like_superfamily"/>
</dbReference>
<evidence type="ECO:0000256" key="7">
    <source>
        <dbReference type="ARBA" id="ARBA00023163"/>
    </source>
</evidence>
<evidence type="ECO:0000256" key="1">
    <source>
        <dbReference type="ARBA" id="ARBA00004496"/>
    </source>
</evidence>
<sequence>MVVDDERIIREGIASLVDWQGMGLELAGCLKDGAAALEEMEQLRPDIVITDIKMPRMDGLELIKQAKQRFPDMKFVVLSGFGEFRFASQAMKHGVKHYILKPCDEHDIKKVLTDIVNELDVESRERTALGQMERILSEVVPRAREKLLSDYLLGRMTDDETADYLEQVRLHDGEGMLRLLACRTETELRYEEAKKLIPLIVEHLGENHVKHYAVIHQVMVLLIANYSRTDLLERMEYTTTRLESEAGSKFIWSIGHEGAMTDMPRAFEDAMRHMEQAYYLGERSITALRTEGSVDKAESPAVFAAAELDHYSGILGHIRIGSREGLNKELAALFSKLRQLRLSIGTTTGISIDLIAILHKQCVPNPTNEYLNHTVPILQMKTLGEVERYISEEAHSILDTYYGTPAARGKMAAHRMARYVHDNLEREELSLQWLAKHKLFMNPDYLGKLFRKEMKMSFPQYVAKARIEKAKEAIARSGDYKIYELAEMSGMGSDPKYFSNLFKKQTGCTPQEYKSRIAAERKGG</sequence>
<evidence type="ECO:0000256" key="3">
    <source>
        <dbReference type="ARBA" id="ARBA00022553"/>
    </source>
</evidence>
<feature type="domain" description="Response regulatory" evidence="10">
    <location>
        <begin position="1"/>
        <end position="116"/>
    </location>
</feature>
<keyword evidence="7" id="KW-0804">Transcription</keyword>
<dbReference type="InterPro" id="IPR018060">
    <property type="entry name" value="HTH_AraC"/>
</dbReference>
<evidence type="ECO:0000256" key="6">
    <source>
        <dbReference type="ARBA" id="ARBA00023125"/>
    </source>
</evidence>
<proteinExistence type="predicted"/>
<evidence type="ECO:0000313" key="12">
    <source>
        <dbReference type="Proteomes" id="UP000245202"/>
    </source>
</evidence>
<keyword evidence="6 11" id="KW-0238">DNA-binding</keyword>
<keyword evidence="2" id="KW-0963">Cytoplasm</keyword>
<dbReference type="SUPFAM" id="SSF52172">
    <property type="entry name" value="CheY-like"/>
    <property type="match status" value="1"/>
</dbReference>
<evidence type="ECO:0000313" key="11">
    <source>
        <dbReference type="EMBL" id="GBG06248.1"/>
    </source>
</evidence>
<feature type="domain" description="HTH araC/xylS-type" evidence="9">
    <location>
        <begin position="414"/>
        <end position="516"/>
    </location>
</feature>
<evidence type="ECO:0000259" key="10">
    <source>
        <dbReference type="PROSITE" id="PS50110"/>
    </source>
</evidence>
<dbReference type="SUPFAM" id="SSF46689">
    <property type="entry name" value="Homeodomain-like"/>
    <property type="match status" value="1"/>
</dbReference>
<evidence type="ECO:0000256" key="4">
    <source>
        <dbReference type="ARBA" id="ARBA00023012"/>
    </source>
</evidence>
<dbReference type="GO" id="GO:0003700">
    <property type="term" value="F:DNA-binding transcription factor activity"/>
    <property type="evidence" value="ECO:0007669"/>
    <property type="project" value="InterPro"/>
</dbReference>
<comment type="subcellular location">
    <subcellularLocation>
        <location evidence="1">Cytoplasm</location>
    </subcellularLocation>
</comment>
<comment type="caution">
    <text evidence="11">The sequence shown here is derived from an EMBL/GenBank/DDBJ whole genome shotgun (WGS) entry which is preliminary data.</text>
</comment>
<dbReference type="InterPro" id="IPR051552">
    <property type="entry name" value="HptR"/>
</dbReference>
<evidence type="ECO:0000256" key="8">
    <source>
        <dbReference type="PROSITE-ProRule" id="PRU00169"/>
    </source>
</evidence>
<dbReference type="CDD" id="cd17536">
    <property type="entry name" value="REC_YesN-like"/>
    <property type="match status" value="1"/>
</dbReference>
<dbReference type="GO" id="GO:0005737">
    <property type="term" value="C:cytoplasm"/>
    <property type="evidence" value="ECO:0007669"/>
    <property type="project" value="UniProtKB-SubCell"/>
</dbReference>
<reference evidence="11 12" key="1">
    <citation type="submission" date="2017-08" db="EMBL/GenBank/DDBJ databases">
        <title>Substantial Increase in Enzyme Production by Combined Drug-Resistance Mutations in Paenibacillus agaridevorans.</title>
        <authorList>
            <person name="Tanaka Y."/>
            <person name="Funane K."/>
            <person name="Hosaka T."/>
            <person name="Shiwa Y."/>
            <person name="Fujita N."/>
            <person name="Miyazaki T."/>
            <person name="Yoshikawa H."/>
            <person name="Murakami K."/>
            <person name="Kasahara K."/>
            <person name="Inaoka T."/>
            <person name="Hiraga Y."/>
            <person name="Ochi K."/>
        </authorList>
    </citation>
    <scope>NUCLEOTIDE SEQUENCE [LARGE SCALE GENOMIC DNA]</scope>
    <source>
        <strain evidence="11 12">T-3040</strain>
    </source>
</reference>
<evidence type="ECO:0000256" key="2">
    <source>
        <dbReference type="ARBA" id="ARBA00022490"/>
    </source>
</evidence>
<dbReference type="Gene3D" id="3.40.50.2300">
    <property type="match status" value="1"/>
</dbReference>
<keyword evidence="4" id="KW-0902">Two-component regulatory system</keyword>
<dbReference type="Proteomes" id="UP000245202">
    <property type="component" value="Unassembled WGS sequence"/>
</dbReference>
<dbReference type="InterPro" id="IPR009057">
    <property type="entry name" value="Homeodomain-like_sf"/>
</dbReference>
<dbReference type="InterPro" id="IPR001789">
    <property type="entry name" value="Sig_transdc_resp-reg_receiver"/>
</dbReference>
<evidence type="ECO:0000259" key="9">
    <source>
        <dbReference type="PROSITE" id="PS01124"/>
    </source>
</evidence>
<dbReference type="SMART" id="SM00448">
    <property type="entry name" value="REC"/>
    <property type="match status" value="1"/>
</dbReference>
<dbReference type="PANTHER" id="PTHR42713">
    <property type="entry name" value="HISTIDINE KINASE-RELATED"/>
    <property type="match status" value="1"/>
</dbReference>
<dbReference type="PROSITE" id="PS01124">
    <property type="entry name" value="HTH_ARAC_FAMILY_2"/>
    <property type="match status" value="1"/>
</dbReference>
<dbReference type="SMART" id="SM00342">
    <property type="entry name" value="HTH_ARAC"/>
    <property type="match status" value="1"/>
</dbReference>
<gene>
    <name evidence="11" type="ORF">PAT3040_00764</name>
</gene>
<keyword evidence="5" id="KW-0805">Transcription regulation</keyword>
<dbReference type="Pfam" id="PF12833">
    <property type="entry name" value="HTH_18"/>
    <property type="match status" value="1"/>
</dbReference>
<keyword evidence="3 8" id="KW-0597">Phosphoprotein</keyword>
<dbReference type="Gene3D" id="1.10.10.60">
    <property type="entry name" value="Homeodomain-like"/>
    <property type="match status" value="2"/>
</dbReference>
<accession>A0A2R5EMP6</accession>
<dbReference type="AlphaFoldDB" id="A0A2R5EMP6"/>
<name>A0A2R5EMP6_9BACL</name>
<dbReference type="PROSITE" id="PS50110">
    <property type="entry name" value="RESPONSE_REGULATORY"/>
    <property type="match status" value="1"/>
</dbReference>
<protein>
    <submittedName>
        <fullName evidence="11">DNA-binding response regulator</fullName>
    </submittedName>
</protein>
<dbReference type="GO" id="GO:0043565">
    <property type="term" value="F:sequence-specific DNA binding"/>
    <property type="evidence" value="ECO:0007669"/>
    <property type="project" value="InterPro"/>
</dbReference>
<dbReference type="Pfam" id="PF00072">
    <property type="entry name" value="Response_reg"/>
    <property type="match status" value="1"/>
</dbReference>
<dbReference type="GO" id="GO:0000160">
    <property type="term" value="P:phosphorelay signal transduction system"/>
    <property type="evidence" value="ECO:0007669"/>
    <property type="project" value="UniProtKB-KW"/>
</dbReference>
<feature type="modified residue" description="4-aspartylphosphate" evidence="8">
    <location>
        <position position="51"/>
    </location>
</feature>
<dbReference type="EMBL" id="BDQX01000037">
    <property type="protein sequence ID" value="GBG06248.1"/>
    <property type="molecule type" value="Genomic_DNA"/>
</dbReference>
<evidence type="ECO:0000256" key="5">
    <source>
        <dbReference type="ARBA" id="ARBA00023015"/>
    </source>
</evidence>